<evidence type="ECO:0000313" key="1">
    <source>
        <dbReference type="EMBL" id="PNH28227.1"/>
    </source>
</evidence>
<reference evidence="1 2" key="1">
    <citation type="submission" date="2017-12" db="EMBL/GenBank/DDBJ databases">
        <title>Comparative genomics yields insights into virulence evolution of Verticillium dahliae.</title>
        <authorList>
            <person name="Fan R."/>
            <person name="Armitage A.D."/>
            <person name="Cascant-Lopez E."/>
            <person name="Sobczyk M."/>
            <person name="Cockerton H.M."/>
            <person name="Harrison R.J."/>
        </authorList>
    </citation>
    <scope>NUCLEOTIDE SEQUENCE [LARGE SCALE GENOMIC DNA]</scope>
    <source>
        <strain evidence="1 2">12008</strain>
    </source>
</reference>
<sequence length="68" mass="7749">MFIIVTAFNPARRPLRDSHGWNPKMCPIRSFLLLLQPGPRLEPYLYPPPQPVEHQPSLVAQLVKASDC</sequence>
<proteinExistence type="predicted"/>
<evidence type="ECO:0000313" key="2">
    <source>
        <dbReference type="Proteomes" id="UP000236305"/>
    </source>
</evidence>
<comment type="caution">
    <text evidence="1">The sequence shown here is derived from an EMBL/GenBank/DDBJ whole genome shotgun (WGS) entry which is preliminary data.</text>
</comment>
<dbReference type="EMBL" id="MPSH01000036">
    <property type="protein sequence ID" value="PNH28227.1"/>
    <property type="molecule type" value="Genomic_DNA"/>
</dbReference>
<dbReference type="Proteomes" id="UP000236305">
    <property type="component" value="Unassembled WGS sequence"/>
</dbReference>
<accession>A0AA44WEW4</accession>
<dbReference type="AlphaFoldDB" id="A0AA44WEW4"/>
<protein>
    <submittedName>
        <fullName evidence="1">Uncharacterized protein</fullName>
    </submittedName>
</protein>
<name>A0AA44WEW4_VERDA</name>
<gene>
    <name evidence="1" type="ORF">BJF96_g8504</name>
</gene>
<organism evidence="1 2">
    <name type="scientific">Verticillium dahliae</name>
    <name type="common">Verticillium wilt</name>
    <dbReference type="NCBI Taxonomy" id="27337"/>
    <lineage>
        <taxon>Eukaryota</taxon>
        <taxon>Fungi</taxon>
        <taxon>Dikarya</taxon>
        <taxon>Ascomycota</taxon>
        <taxon>Pezizomycotina</taxon>
        <taxon>Sordariomycetes</taxon>
        <taxon>Hypocreomycetidae</taxon>
        <taxon>Glomerellales</taxon>
        <taxon>Plectosphaerellaceae</taxon>
        <taxon>Verticillium</taxon>
    </lineage>
</organism>